<evidence type="ECO:0000313" key="1">
    <source>
        <dbReference type="EMBL" id="GAL77305.1"/>
    </source>
</evidence>
<dbReference type="Proteomes" id="UP000029643">
    <property type="component" value="Unassembled WGS sequence"/>
</dbReference>
<organism evidence="1 2">
    <name type="scientific">Algibacter lectus</name>
    <dbReference type="NCBI Taxonomy" id="221126"/>
    <lineage>
        <taxon>Bacteria</taxon>
        <taxon>Pseudomonadati</taxon>
        <taxon>Bacteroidota</taxon>
        <taxon>Flavobacteriia</taxon>
        <taxon>Flavobacteriales</taxon>
        <taxon>Flavobacteriaceae</taxon>
        <taxon>Algibacter</taxon>
    </lineage>
</organism>
<gene>
    <name evidence="1" type="ORF">JCM19274_5018</name>
</gene>
<reference evidence="1 2" key="1">
    <citation type="journal article" date="2014" name="Genome Announc.">
        <title>Draft Genome Sequences of Marine Flavobacterium Algibacter lectus Strains SS8 and NR4.</title>
        <authorList>
            <person name="Takatani N."/>
            <person name="Nakanishi M."/>
            <person name="Meirelles P."/>
            <person name="Mino S."/>
            <person name="Suda W."/>
            <person name="Oshima K."/>
            <person name="Hattori M."/>
            <person name="Ohkuma M."/>
            <person name="Hosokawa M."/>
            <person name="Miyashita K."/>
            <person name="Thompson F.L."/>
            <person name="Niwa A."/>
            <person name="Sawabe T."/>
            <person name="Sawabe T."/>
        </authorList>
    </citation>
    <scope>NUCLEOTIDE SEQUENCE [LARGE SCALE GENOMIC DNA]</scope>
    <source>
        <strain evidence="2">JCM19274</strain>
    </source>
</reference>
<accession>A0A090WJQ6</accession>
<dbReference type="RefSeq" id="WP_042494787.1">
    <property type="nucleotide sequence ID" value="NZ_BBNU01000001.1"/>
</dbReference>
<dbReference type="EMBL" id="BBNU01000001">
    <property type="protein sequence ID" value="GAL77305.1"/>
    <property type="molecule type" value="Genomic_DNA"/>
</dbReference>
<dbReference type="InterPro" id="IPR018534">
    <property type="entry name" value="Tet_reg_excision_RteC"/>
</dbReference>
<proteinExistence type="predicted"/>
<name>A0A090WJQ6_9FLAO</name>
<sequence length="277" mass="32949">MYSHVIKDFQSKLDKLKEGKRISLEKANKGIHLCNNTLYLLRSIIEKQDFKSEKDEIYFFKKIKVQPLSTLVYFNEIRSCQLLMPKMGFEDQFSYLKKKARRVNKFFNKNWDFVHYMDQNLNYLDKQYFTRKNQRFPLYSTPETCYLDPSFFTSHDMLWAKIKGLNCFAEHLKVLIEMIKLQREDFKYKNNRKLLVWTESKTALVELIYAIDAICAVNNGEDGIKTIASALEEIFNIKVGNIYKIYSEIKMRKGNKAKFLENLITSFNHKIEQDDAL</sequence>
<comment type="caution">
    <text evidence="1">The sequence shown here is derived from an EMBL/GenBank/DDBJ whole genome shotgun (WGS) entry which is preliminary data.</text>
</comment>
<protein>
    <submittedName>
        <fullName evidence="1">Tetracycline resistance element mobilization regulatory protein rteC</fullName>
    </submittedName>
</protein>
<dbReference type="AlphaFoldDB" id="A0A090WJQ6"/>
<evidence type="ECO:0000313" key="2">
    <source>
        <dbReference type="Proteomes" id="UP000029643"/>
    </source>
</evidence>
<dbReference type="Pfam" id="PF09357">
    <property type="entry name" value="RteC"/>
    <property type="match status" value="1"/>
</dbReference>